<dbReference type="PANTHER" id="PTHR22916:SF51">
    <property type="entry name" value="GLYCOSYLTRANSFERASE EPSH-RELATED"/>
    <property type="match status" value="1"/>
</dbReference>
<gene>
    <name evidence="4" type="ORF">LRN_0117</name>
</gene>
<dbReference type="InterPro" id="IPR029044">
    <property type="entry name" value="Nucleotide-diphossugar_trans"/>
</dbReference>
<proteinExistence type="predicted"/>
<organism evidence="4 5">
    <name type="scientific">Ligilactobacillus ruminis DPC 6832</name>
    <dbReference type="NCBI Taxonomy" id="1402208"/>
    <lineage>
        <taxon>Bacteria</taxon>
        <taxon>Bacillati</taxon>
        <taxon>Bacillota</taxon>
        <taxon>Bacilli</taxon>
        <taxon>Lactobacillales</taxon>
        <taxon>Lactobacillaceae</taxon>
        <taxon>Ligilactobacillus</taxon>
    </lineage>
</organism>
<feature type="domain" description="Glycosyltransferase 2-like" evidence="3">
    <location>
        <begin position="5"/>
        <end position="167"/>
    </location>
</feature>
<evidence type="ECO:0000256" key="1">
    <source>
        <dbReference type="ARBA" id="ARBA00022676"/>
    </source>
</evidence>
<protein>
    <submittedName>
        <fullName evidence="4">Putative glycosyltransferase</fullName>
    </submittedName>
</protein>
<comment type="caution">
    <text evidence="4">The sequence shown here is derived from an EMBL/GenBank/DDBJ whole genome shotgun (WGS) entry which is preliminary data.</text>
</comment>
<dbReference type="PANTHER" id="PTHR22916">
    <property type="entry name" value="GLYCOSYLTRANSFERASE"/>
    <property type="match status" value="1"/>
</dbReference>
<keyword evidence="1" id="KW-0328">Glycosyltransferase</keyword>
<accession>A0A837DWH1</accession>
<reference evidence="4 5" key="1">
    <citation type="journal article" date="2015" name="BMC Microbiol.">
        <title>Lactobacillus ruminis strains cluster according to their mammalian gut source.</title>
        <authorList>
            <person name="O' Donnell M.M."/>
            <person name="Harris H.M."/>
            <person name="Lynch D.B."/>
            <person name="Ross R.P."/>
            <person name="O'Toole P.W."/>
        </authorList>
    </citation>
    <scope>NUCLEOTIDE SEQUENCE [LARGE SCALE GENOMIC DNA]</scope>
    <source>
        <strain evidence="4 5">DPC 6832</strain>
    </source>
</reference>
<dbReference type="EMBL" id="AWYA01000057">
    <property type="protein sequence ID" value="KIC05231.1"/>
    <property type="molecule type" value="Genomic_DNA"/>
</dbReference>
<name>A0A837DWH1_9LACO</name>
<evidence type="ECO:0000313" key="4">
    <source>
        <dbReference type="EMBL" id="KIC05231.1"/>
    </source>
</evidence>
<keyword evidence="2 4" id="KW-0808">Transferase</keyword>
<dbReference type="AlphaFoldDB" id="A0A837DWH1"/>
<evidence type="ECO:0000259" key="3">
    <source>
        <dbReference type="Pfam" id="PF00535"/>
    </source>
</evidence>
<evidence type="ECO:0000256" key="2">
    <source>
        <dbReference type="ARBA" id="ARBA00022679"/>
    </source>
</evidence>
<dbReference type="Proteomes" id="UP000031011">
    <property type="component" value="Unassembled WGS sequence"/>
</dbReference>
<dbReference type="SUPFAM" id="SSF53448">
    <property type="entry name" value="Nucleotide-diphospho-sugar transferases"/>
    <property type="match status" value="1"/>
</dbReference>
<dbReference type="Pfam" id="PF00535">
    <property type="entry name" value="Glycos_transf_2"/>
    <property type="match status" value="1"/>
</dbReference>
<dbReference type="CDD" id="cd00761">
    <property type="entry name" value="Glyco_tranf_GTA_type"/>
    <property type="match status" value="1"/>
</dbReference>
<dbReference type="Gene3D" id="3.90.550.10">
    <property type="entry name" value="Spore Coat Polysaccharide Biosynthesis Protein SpsA, Chain A"/>
    <property type="match status" value="1"/>
</dbReference>
<evidence type="ECO:0000313" key="5">
    <source>
        <dbReference type="Proteomes" id="UP000031011"/>
    </source>
</evidence>
<dbReference type="GO" id="GO:0016757">
    <property type="term" value="F:glycosyltransferase activity"/>
    <property type="evidence" value="ECO:0007669"/>
    <property type="project" value="UniProtKB-KW"/>
</dbReference>
<sequence length="314" mass="36884">MVEISIIVPVYEVEKYLNRCVESILEQSYKDFELILVDDGSTDKSPMICDNWAKKDNRVIVIHKENGGASSSRNCGLKIAKGKWITFIDSDDWINRDMLCILHRYAIQYDVPMVIGGIKIGKEYTKQCIYSFDNIDIKVLSRKDLLNRFFRINGESDTHSVCGMIVKRELLDGYHFIEGRMNEDVETCYYLSRKCDSALYVNVPLYNYFKNNKGVTNSCFNKKKLDLIYIWDIVREQVNRYTPEYRYACDMNYKRASFTLLTQMNVNGYDHSDPYMKKVKKRLKRAVISSFFDLLKWKMPLNRKVLLLLDCIIP</sequence>
<dbReference type="InterPro" id="IPR001173">
    <property type="entry name" value="Glyco_trans_2-like"/>
</dbReference>